<dbReference type="InterPro" id="IPR002557">
    <property type="entry name" value="Chitin-bd_dom"/>
</dbReference>
<dbReference type="PANTHER" id="PTHR10044:SF139">
    <property type="entry name" value="DEATH-ASSOCIATED INHIBITOR OF APOPTOSIS 2"/>
    <property type="match status" value="1"/>
</dbReference>
<sequence>MPPDNHGRNRVSCDNFYDVEYKTKETLFTNHDVELTNGKMAVHVAVNRFNHKEMAVLKDVPVEVNYDRIEKIHDSCDEYDNPSSYYCERSISDENARNQELFDIMKYEVNRLNSFTGKWPLCFIKPQNLAENGFFYLQSEDKVQCAFCGVIIDNWNINDKPLKKHMMRNPKCIFLMAGDDGNVPLTKPNPITKTVNKCIPNTYSRNTQSRKPKYPGMAEMKYRLLSYRDWPLLMLSSKQLAECGLFYTGVKDHVTCYFCGGSLGDWELNDDPWVEHETFYPSCGFLDLVKTRTKPMPSFAPVNHISVKSNNASLRPSAVSDESVSNEVIRQACEIFPDSLVQKVAIQHFQKTGKHFTSLHDLCEAILQYEAQQQSVFAKVMSLKNPHKSVSGNLGNNEAESTLPIFKCDQDGLSPNPRSCESFIKCSHHRRYVVPCPKGLHFKNETGHCEIPCEAQCDQKLVAECEESYGIYAHPVECEKFIICDAGKPTVLECSRGKAFDVNRKKCIPKNEVSCKIDSENELPAISLS</sequence>
<organism evidence="2 3">
    <name type="scientific">Larinioides sclopetarius</name>
    <dbReference type="NCBI Taxonomy" id="280406"/>
    <lineage>
        <taxon>Eukaryota</taxon>
        <taxon>Metazoa</taxon>
        <taxon>Ecdysozoa</taxon>
        <taxon>Arthropoda</taxon>
        <taxon>Chelicerata</taxon>
        <taxon>Arachnida</taxon>
        <taxon>Araneae</taxon>
        <taxon>Araneomorphae</taxon>
        <taxon>Entelegynae</taxon>
        <taxon>Araneoidea</taxon>
        <taxon>Araneidae</taxon>
        <taxon>Larinioides</taxon>
    </lineage>
</organism>
<dbReference type="GO" id="GO:0005634">
    <property type="term" value="C:nucleus"/>
    <property type="evidence" value="ECO:0007669"/>
    <property type="project" value="TreeGrafter"/>
</dbReference>
<dbReference type="PANTHER" id="PTHR10044">
    <property type="entry name" value="INHIBITOR OF APOPTOSIS"/>
    <property type="match status" value="1"/>
</dbReference>
<dbReference type="Pfam" id="PF00653">
    <property type="entry name" value="BIR"/>
    <property type="match status" value="2"/>
</dbReference>
<dbReference type="Gene3D" id="2.170.140.10">
    <property type="entry name" value="Chitin binding domain"/>
    <property type="match status" value="2"/>
</dbReference>
<dbReference type="PROSITE" id="PS50940">
    <property type="entry name" value="CHIT_BIND_II"/>
    <property type="match status" value="2"/>
</dbReference>
<comment type="caution">
    <text evidence="2">The sequence shown here is derived from an EMBL/GenBank/DDBJ whole genome shotgun (WGS) entry which is preliminary data.</text>
</comment>
<dbReference type="EMBL" id="CAXIEN010000129">
    <property type="protein sequence ID" value="CAL1280190.1"/>
    <property type="molecule type" value="Genomic_DNA"/>
</dbReference>
<feature type="domain" description="Chitin-binding type-2" evidence="1">
    <location>
        <begin position="405"/>
        <end position="459"/>
    </location>
</feature>
<dbReference type="CDD" id="cd00022">
    <property type="entry name" value="BIR"/>
    <property type="match status" value="2"/>
</dbReference>
<dbReference type="SUPFAM" id="SSF57625">
    <property type="entry name" value="Invertebrate chitin-binding proteins"/>
    <property type="match status" value="2"/>
</dbReference>
<dbReference type="PROSITE" id="PS50143">
    <property type="entry name" value="BIR_REPEAT_2"/>
    <property type="match status" value="2"/>
</dbReference>
<dbReference type="InterPro" id="IPR050784">
    <property type="entry name" value="IAP"/>
</dbReference>
<dbReference type="InterPro" id="IPR001370">
    <property type="entry name" value="BIR_rpt"/>
</dbReference>
<dbReference type="Proteomes" id="UP001497382">
    <property type="component" value="Unassembled WGS sequence"/>
</dbReference>
<dbReference type="AlphaFoldDB" id="A0AAV2A867"/>
<dbReference type="SUPFAM" id="SSF57924">
    <property type="entry name" value="Inhibitor of apoptosis (IAP) repeat"/>
    <property type="match status" value="2"/>
</dbReference>
<dbReference type="Gene3D" id="1.10.1170.10">
    <property type="entry name" value="Inhibitor Of Apoptosis Protein (2mihbC-IAP-1), Chain A"/>
    <property type="match status" value="2"/>
</dbReference>
<dbReference type="InterPro" id="IPR036508">
    <property type="entry name" value="Chitin-bd_dom_sf"/>
</dbReference>
<dbReference type="SMART" id="SM00238">
    <property type="entry name" value="BIR"/>
    <property type="match status" value="2"/>
</dbReference>
<dbReference type="GO" id="GO:0051726">
    <property type="term" value="P:regulation of cell cycle"/>
    <property type="evidence" value="ECO:0007669"/>
    <property type="project" value="TreeGrafter"/>
</dbReference>
<name>A0AAV2A867_9ARAC</name>
<protein>
    <recommendedName>
        <fullName evidence="1">Chitin-binding type-2 domain-containing protein</fullName>
    </recommendedName>
</protein>
<dbReference type="SMART" id="SM00494">
    <property type="entry name" value="ChtBD2"/>
    <property type="match status" value="2"/>
</dbReference>
<dbReference type="GO" id="GO:0005737">
    <property type="term" value="C:cytoplasm"/>
    <property type="evidence" value="ECO:0007669"/>
    <property type="project" value="TreeGrafter"/>
</dbReference>
<gene>
    <name evidence="2" type="ORF">LARSCL_LOCUS10819</name>
</gene>
<keyword evidence="3" id="KW-1185">Reference proteome</keyword>
<reference evidence="2 3" key="1">
    <citation type="submission" date="2024-04" db="EMBL/GenBank/DDBJ databases">
        <authorList>
            <person name="Rising A."/>
            <person name="Reimegard J."/>
            <person name="Sonavane S."/>
            <person name="Akerstrom W."/>
            <person name="Nylinder S."/>
            <person name="Hedman E."/>
            <person name="Kallberg Y."/>
        </authorList>
    </citation>
    <scope>NUCLEOTIDE SEQUENCE [LARGE SCALE GENOMIC DNA]</scope>
</reference>
<dbReference type="Gene3D" id="1.10.8.10">
    <property type="entry name" value="DNA helicase RuvA subunit, C-terminal domain"/>
    <property type="match status" value="1"/>
</dbReference>
<dbReference type="GO" id="GO:0005576">
    <property type="term" value="C:extracellular region"/>
    <property type="evidence" value="ECO:0007669"/>
    <property type="project" value="InterPro"/>
</dbReference>
<proteinExistence type="predicted"/>
<dbReference type="Pfam" id="PF01607">
    <property type="entry name" value="CBM_14"/>
    <property type="match status" value="2"/>
</dbReference>
<feature type="domain" description="Chitin-binding type-2" evidence="1">
    <location>
        <begin position="462"/>
        <end position="517"/>
    </location>
</feature>
<evidence type="ECO:0000259" key="1">
    <source>
        <dbReference type="PROSITE" id="PS50940"/>
    </source>
</evidence>
<accession>A0AAV2A867</accession>
<evidence type="ECO:0000313" key="3">
    <source>
        <dbReference type="Proteomes" id="UP001497382"/>
    </source>
</evidence>
<evidence type="ECO:0000313" key="2">
    <source>
        <dbReference type="EMBL" id="CAL1280190.1"/>
    </source>
</evidence>
<dbReference type="GO" id="GO:0008061">
    <property type="term" value="F:chitin binding"/>
    <property type="evidence" value="ECO:0007669"/>
    <property type="project" value="InterPro"/>
</dbReference>